<dbReference type="OrthoDB" id="185373at2759"/>
<proteinExistence type="inferred from homology"/>
<evidence type="ECO:0000256" key="4">
    <source>
        <dbReference type="ARBA" id="ARBA00044511"/>
    </source>
</evidence>
<dbReference type="Gene3D" id="1.25.40.10">
    <property type="entry name" value="Tetratricopeptide repeat domain"/>
    <property type="match status" value="3"/>
</dbReference>
<gene>
    <name evidence="7" type="ORF">VHUM_00994</name>
</gene>
<dbReference type="EMBL" id="QKWK01000002">
    <property type="protein sequence ID" value="TXT13627.1"/>
    <property type="molecule type" value="Genomic_DNA"/>
</dbReference>
<protein>
    <recommendedName>
        <fullName evidence="9">Pentacotripeptide-repeat region of PRORP domain-containing protein</fullName>
    </recommendedName>
</protein>
<evidence type="ECO:0000256" key="6">
    <source>
        <dbReference type="SAM" id="MobiDB-lite"/>
    </source>
</evidence>
<dbReference type="Pfam" id="PF13041">
    <property type="entry name" value="PPR_2"/>
    <property type="match status" value="1"/>
</dbReference>
<evidence type="ECO:0000256" key="1">
    <source>
        <dbReference type="ARBA" id="ARBA00006192"/>
    </source>
</evidence>
<comment type="similarity">
    <text evidence="1">Belongs to the CCM1 family.</text>
</comment>
<dbReference type="NCBIfam" id="TIGR00756">
    <property type="entry name" value="PPR"/>
    <property type="match status" value="2"/>
</dbReference>
<keyword evidence="2" id="KW-0677">Repeat</keyword>
<feature type="repeat" description="PPR" evidence="5">
    <location>
        <begin position="453"/>
        <end position="487"/>
    </location>
</feature>
<dbReference type="Proteomes" id="UP000473826">
    <property type="component" value="Unassembled WGS sequence"/>
</dbReference>
<dbReference type="AlphaFoldDB" id="A0A7D8V3S5"/>
<reference evidence="7 8" key="1">
    <citation type="journal article" date="2019" name="PLoS Genet.">
        <title>Convergent evolution of linked mating-type loci in basidiomycete fungi.</title>
        <authorList>
            <person name="Sun S."/>
            <person name="Coelho M.A."/>
            <person name="Heitman J."/>
            <person name="Nowrousian M."/>
        </authorList>
    </citation>
    <scope>NUCLEOTIDE SEQUENCE [LARGE SCALE GENOMIC DNA]</scope>
    <source>
        <strain evidence="7 8">CBS 4282</strain>
    </source>
</reference>
<evidence type="ECO:0008006" key="9">
    <source>
        <dbReference type="Google" id="ProtNLM"/>
    </source>
</evidence>
<name>A0A7D8V3S5_VANHU</name>
<comment type="function">
    <text evidence="3">Regulates mitochondrial small subunit maturation by controlling 15S rRNA 5'-end processing. Localizes to the 5' precursor of the 15S rRNA in a position that is subsequently occupied by mS47 in the mature yeast mtSSU. Uses structure and sequence-specific RNA recognition, binding to a single-stranded region of the precursor and specifically recognizing bases -6 to -1. The exchange of Ccm1 for mS47 is coupled to the irreversible removal of precursor rRNA that is accompanied by conformational changes of the mitoribosomal proteins uS5m and mS26. These conformational changes signal completion of 5'-end rRNA processing through protection of the mature 5'-end of the 15S rRNA and stabilization of mS47. The removal of the 5' precursor together with the dissociation of Ccm1 may be catalyzed by the 5'-3' exoribonuclease Pet127. Involved in the specific removal of group I introns in mitochondrial encoded transcripts.</text>
</comment>
<evidence type="ECO:0000256" key="3">
    <source>
        <dbReference type="ARBA" id="ARBA00044493"/>
    </source>
</evidence>
<comment type="caution">
    <text evidence="7">The sequence shown here is derived from an EMBL/GenBank/DDBJ whole genome shotgun (WGS) entry which is preliminary data.</text>
</comment>
<accession>A0A7D8V3S5</accession>
<dbReference type="Pfam" id="PF13812">
    <property type="entry name" value="PPR_3"/>
    <property type="match status" value="1"/>
</dbReference>
<evidence type="ECO:0000313" key="7">
    <source>
        <dbReference type="EMBL" id="TXT13627.1"/>
    </source>
</evidence>
<feature type="region of interest" description="Disordered" evidence="6">
    <location>
        <begin position="984"/>
        <end position="1013"/>
    </location>
</feature>
<evidence type="ECO:0000256" key="2">
    <source>
        <dbReference type="ARBA" id="ARBA00022737"/>
    </source>
</evidence>
<dbReference type="PANTHER" id="PTHR47447:SF17">
    <property type="entry name" value="OS12G0638900 PROTEIN"/>
    <property type="match status" value="1"/>
</dbReference>
<dbReference type="InterPro" id="IPR002885">
    <property type="entry name" value="PPR_rpt"/>
</dbReference>
<sequence>MAWEEDDTVRTPKKGYHYDVPRAPLIPQWAHIDKGTKDQLFTTPRPSPVQFRETFNKLERDPTFILPVNRLFATFQVFSSPAATPKDWSWLVQVLKRAQDAVGDRWEDVPLSQTLFRALQGLALAHMAEYDAAAANFSISIAVALKTRPSPDFYKHWDLMVIEAYLKLMKEVGRPEDIASMVRYAGPRLHGILSQRTGSFEYKAAIRRLRDLFHESLSDLRNPEEWISAQLQPGRDGRPPKSVYHVALAVLAALTNHPSRMSDAFYFWRHIIQQFNSTIVPPATASKLGSTLARAGHLDAAKEVFNALRETVAAPPHSTLSRELWMYAEAGEPDNARRLFNEINARYGPTRDDRLALSTAYAVTGNVEATHDTLVDMFGGGAADEVDTLAVLQRACVASGDAEAAHQYLDKSIKLRPTIEPFLSLLRLHGDQGNVDAAVRVFERLLETGIQLDARCYTALVSAFGKSRDYINATKVFRAMVEAGHVPNVAAWRALLNAYVESGQWALAADLCGTIPPELLKDPGLATTVLKAFVYVAAPFESIMRLFRSLASPSAPAWALIIQAAADAGNIVKARDLFYEMDNRAQTNVFAPAPNVYVFSILLAAYLRSGDRQSARSVYDAMIERKIAPTSVTYAIIVSAYADSPGESSFEQAHNFAMSVLNQPFHLEKPEPQGTAAENIFGPLITAAARAGNTERAKAYFDEITSLQGHSFRTSTKLMNAYLKGGETKNLYRTWLRLFREAKKTIPRLNPEQLQQDGLRREERSNVLCIPLSTTLWGLANAGLHDRIRSVWSSVRTAGFGFDATNYNDYALALARTGHVEEAFEIVDRVLMPRYDEVEGREVVSLRPPSGLQPVDESVVDGVGMASAEAASPDRSSLEPIDSTEAEFTYDCKLTNDDAAMGRYKEPNRRGEIQPDVPPQWFDPLADDELSREEFFNLDILRQWRPADIHWRPSRRTIAVLDKTYQQIEDQRRYHAWVGIGANDESEDGSTGPVTLPEFGNTTVKKPDGSPQTMSPSLILARLNSKYARLVGLIMFRRRKKGRHDRKRA</sequence>
<organism evidence="7 8">
    <name type="scientific">Vanrija humicola</name>
    <name type="common">Yeast</name>
    <name type="synonym">Cryptococcus humicola</name>
    <dbReference type="NCBI Taxonomy" id="5417"/>
    <lineage>
        <taxon>Eukaryota</taxon>
        <taxon>Fungi</taxon>
        <taxon>Dikarya</taxon>
        <taxon>Basidiomycota</taxon>
        <taxon>Agaricomycotina</taxon>
        <taxon>Tremellomycetes</taxon>
        <taxon>Trichosporonales</taxon>
        <taxon>Trichosporonaceae</taxon>
        <taxon>Vanrija</taxon>
    </lineage>
</organism>
<dbReference type="PANTHER" id="PTHR47447">
    <property type="entry name" value="OS03G0856100 PROTEIN"/>
    <property type="match status" value="1"/>
</dbReference>
<dbReference type="InterPro" id="IPR011990">
    <property type="entry name" value="TPR-like_helical_dom_sf"/>
</dbReference>
<comment type="subunit">
    <text evidence="4">Binds to mitochondrial small subunit 15S rRNA.</text>
</comment>
<feature type="repeat" description="PPR" evidence="5">
    <location>
        <begin position="595"/>
        <end position="629"/>
    </location>
</feature>
<evidence type="ECO:0000256" key="5">
    <source>
        <dbReference type="PROSITE-ProRule" id="PRU00708"/>
    </source>
</evidence>
<feature type="compositionally biased region" description="Polar residues" evidence="6">
    <location>
        <begin position="1000"/>
        <end position="1013"/>
    </location>
</feature>
<dbReference type="PROSITE" id="PS51375">
    <property type="entry name" value="PPR"/>
    <property type="match status" value="2"/>
</dbReference>
<dbReference type="SUPFAM" id="SSF48452">
    <property type="entry name" value="TPR-like"/>
    <property type="match status" value="1"/>
</dbReference>
<keyword evidence="8" id="KW-1185">Reference proteome</keyword>
<evidence type="ECO:0000313" key="8">
    <source>
        <dbReference type="Proteomes" id="UP000473826"/>
    </source>
</evidence>